<protein>
    <submittedName>
        <fullName evidence="2">Uncharacterized protein</fullName>
    </submittedName>
</protein>
<gene>
    <name evidence="2" type="ORF">N657DRAFT_343889</name>
</gene>
<keyword evidence="3" id="KW-1185">Reference proteome</keyword>
<proteinExistence type="predicted"/>
<evidence type="ECO:0000313" key="3">
    <source>
        <dbReference type="Proteomes" id="UP001302602"/>
    </source>
</evidence>
<dbReference type="AlphaFoldDB" id="A0AAN6U234"/>
<comment type="caution">
    <text evidence="2">The sequence shown here is derived from an EMBL/GenBank/DDBJ whole genome shotgun (WGS) entry which is preliminary data.</text>
</comment>
<feature type="compositionally biased region" description="Polar residues" evidence="1">
    <location>
        <begin position="1"/>
        <end position="13"/>
    </location>
</feature>
<name>A0AAN6U234_9PEZI</name>
<organism evidence="2 3">
    <name type="scientific">Parathielavia appendiculata</name>
    <dbReference type="NCBI Taxonomy" id="2587402"/>
    <lineage>
        <taxon>Eukaryota</taxon>
        <taxon>Fungi</taxon>
        <taxon>Dikarya</taxon>
        <taxon>Ascomycota</taxon>
        <taxon>Pezizomycotina</taxon>
        <taxon>Sordariomycetes</taxon>
        <taxon>Sordariomycetidae</taxon>
        <taxon>Sordariales</taxon>
        <taxon>Chaetomiaceae</taxon>
        <taxon>Parathielavia</taxon>
    </lineage>
</organism>
<dbReference type="EMBL" id="MU853226">
    <property type="protein sequence ID" value="KAK4124983.1"/>
    <property type="molecule type" value="Genomic_DNA"/>
</dbReference>
<evidence type="ECO:0000256" key="1">
    <source>
        <dbReference type="SAM" id="MobiDB-lite"/>
    </source>
</evidence>
<accession>A0AAN6U234</accession>
<dbReference type="RefSeq" id="XP_062648754.1">
    <property type="nucleotide sequence ID" value="XM_062786915.1"/>
</dbReference>
<dbReference type="Proteomes" id="UP001302602">
    <property type="component" value="Unassembled WGS sequence"/>
</dbReference>
<feature type="region of interest" description="Disordered" evidence="1">
    <location>
        <begin position="1"/>
        <end position="41"/>
    </location>
</feature>
<sequence>MTTKIRNPGTKVSSRGRDVPGEEVRSHQKQPKHQQTDRFPGFVNLRLRRRSPSSFSPSLRGVRIFPNIISFASSLLAAGIACPAERTYR</sequence>
<evidence type="ECO:0000313" key="2">
    <source>
        <dbReference type="EMBL" id="KAK4124983.1"/>
    </source>
</evidence>
<reference evidence="2" key="2">
    <citation type="submission" date="2023-05" db="EMBL/GenBank/DDBJ databases">
        <authorList>
            <consortium name="Lawrence Berkeley National Laboratory"/>
            <person name="Steindorff A."/>
            <person name="Hensen N."/>
            <person name="Bonometti L."/>
            <person name="Westerberg I."/>
            <person name="Brannstrom I.O."/>
            <person name="Guillou S."/>
            <person name="Cros-Aarteil S."/>
            <person name="Calhoun S."/>
            <person name="Haridas S."/>
            <person name="Kuo A."/>
            <person name="Mondo S."/>
            <person name="Pangilinan J."/>
            <person name="Riley R."/>
            <person name="Labutti K."/>
            <person name="Andreopoulos B."/>
            <person name="Lipzen A."/>
            <person name="Chen C."/>
            <person name="Yanf M."/>
            <person name="Daum C."/>
            <person name="Ng V."/>
            <person name="Clum A."/>
            <person name="Ohm R."/>
            <person name="Martin F."/>
            <person name="Silar P."/>
            <person name="Natvig D."/>
            <person name="Lalanne C."/>
            <person name="Gautier V."/>
            <person name="Ament-Velasquez S.L."/>
            <person name="Kruys A."/>
            <person name="Hutchinson M.I."/>
            <person name="Powell A.J."/>
            <person name="Barry K."/>
            <person name="Miller A.N."/>
            <person name="Grigoriev I.V."/>
            <person name="Debuchy R."/>
            <person name="Gladieux P."/>
            <person name="Thoren M.H."/>
            <person name="Johannesson H."/>
        </authorList>
    </citation>
    <scope>NUCLEOTIDE SEQUENCE</scope>
    <source>
        <strain evidence="2">CBS 731.68</strain>
    </source>
</reference>
<reference evidence="2" key="1">
    <citation type="journal article" date="2023" name="Mol. Phylogenet. Evol.">
        <title>Genome-scale phylogeny and comparative genomics of the fungal order Sordariales.</title>
        <authorList>
            <person name="Hensen N."/>
            <person name="Bonometti L."/>
            <person name="Westerberg I."/>
            <person name="Brannstrom I.O."/>
            <person name="Guillou S."/>
            <person name="Cros-Aarteil S."/>
            <person name="Calhoun S."/>
            <person name="Haridas S."/>
            <person name="Kuo A."/>
            <person name="Mondo S."/>
            <person name="Pangilinan J."/>
            <person name="Riley R."/>
            <person name="LaButti K."/>
            <person name="Andreopoulos B."/>
            <person name="Lipzen A."/>
            <person name="Chen C."/>
            <person name="Yan M."/>
            <person name="Daum C."/>
            <person name="Ng V."/>
            <person name="Clum A."/>
            <person name="Steindorff A."/>
            <person name="Ohm R.A."/>
            <person name="Martin F."/>
            <person name="Silar P."/>
            <person name="Natvig D.O."/>
            <person name="Lalanne C."/>
            <person name="Gautier V."/>
            <person name="Ament-Velasquez S.L."/>
            <person name="Kruys A."/>
            <person name="Hutchinson M.I."/>
            <person name="Powell A.J."/>
            <person name="Barry K."/>
            <person name="Miller A.N."/>
            <person name="Grigoriev I.V."/>
            <person name="Debuchy R."/>
            <person name="Gladieux P."/>
            <person name="Hiltunen Thoren M."/>
            <person name="Johannesson H."/>
        </authorList>
    </citation>
    <scope>NUCLEOTIDE SEQUENCE</scope>
    <source>
        <strain evidence="2">CBS 731.68</strain>
    </source>
</reference>
<dbReference type="GeneID" id="87823685"/>
<feature type="compositionally biased region" description="Basic and acidic residues" evidence="1">
    <location>
        <begin position="15"/>
        <end position="26"/>
    </location>
</feature>